<dbReference type="InterPro" id="IPR019885">
    <property type="entry name" value="Tscrpt_reg_HTH_AsnC-type_CS"/>
</dbReference>
<evidence type="ECO:0000256" key="2">
    <source>
        <dbReference type="ARBA" id="ARBA00023125"/>
    </source>
</evidence>
<dbReference type="Gene3D" id="3.30.70.920">
    <property type="match status" value="1"/>
</dbReference>
<keyword evidence="1" id="KW-0805">Transcription regulation</keyword>
<evidence type="ECO:0000313" key="7">
    <source>
        <dbReference type="Proteomes" id="UP000321583"/>
    </source>
</evidence>
<dbReference type="Proteomes" id="UP000321583">
    <property type="component" value="Unassembled WGS sequence"/>
</dbReference>
<keyword evidence="3" id="KW-0804">Transcription</keyword>
<dbReference type="EMBL" id="VLJS01000103">
    <property type="protein sequence ID" value="TWH04288.1"/>
    <property type="molecule type" value="Genomic_DNA"/>
</dbReference>
<dbReference type="GO" id="GO:0005829">
    <property type="term" value="C:cytosol"/>
    <property type="evidence" value="ECO:0007669"/>
    <property type="project" value="TreeGrafter"/>
</dbReference>
<organism evidence="6 7">
    <name type="scientific">Pseudoxanthomonas taiwanensis J19</name>
    <dbReference type="NCBI Taxonomy" id="935569"/>
    <lineage>
        <taxon>Bacteria</taxon>
        <taxon>Pseudomonadati</taxon>
        <taxon>Pseudomonadota</taxon>
        <taxon>Gammaproteobacteria</taxon>
        <taxon>Lysobacterales</taxon>
        <taxon>Lysobacteraceae</taxon>
        <taxon>Pseudoxanthomonas</taxon>
    </lineage>
</organism>
<dbReference type="GO" id="GO:0043565">
    <property type="term" value="F:sequence-specific DNA binding"/>
    <property type="evidence" value="ECO:0007669"/>
    <property type="project" value="InterPro"/>
</dbReference>
<evidence type="ECO:0000259" key="4">
    <source>
        <dbReference type="PROSITE" id="PS50956"/>
    </source>
</evidence>
<dbReference type="PANTHER" id="PTHR30154:SF53">
    <property type="entry name" value="HTH-TYPE TRANSCRIPTIONAL REGULATOR LRPC"/>
    <property type="match status" value="1"/>
</dbReference>
<sequence>MKLSAADERLLSLLRENARQSTAELARRLGLSRTTVQSRIERLEKQGVIRGYSVRLDDGYERDRIRAHILITVSPKRMPAVVKALADMPEVRALHSVSGAHDLVALGVAADVGAMDELTDRIGALEGVERTSSSIILSTKFER</sequence>
<keyword evidence="7" id="KW-1185">Reference proteome</keyword>
<dbReference type="InterPro" id="IPR000485">
    <property type="entry name" value="AsnC-type_HTH_dom"/>
</dbReference>
<dbReference type="AlphaFoldDB" id="A0A562D3Y7"/>
<dbReference type="PROSITE" id="PS00519">
    <property type="entry name" value="HTH_ASNC_1"/>
    <property type="match status" value="1"/>
</dbReference>
<gene>
    <name evidence="6" type="ORF">L613_007000000080</name>
</gene>
<dbReference type="InterPro" id="IPR000835">
    <property type="entry name" value="HTH_MarR-typ"/>
</dbReference>
<dbReference type="PANTHER" id="PTHR30154">
    <property type="entry name" value="LEUCINE-RESPONSIVE REGULATORY PROTEIN"/>
    <property type="match status" value="1"/>
</dbReference>
<evidence type="ECO:0000259" key="5">
    <source>
        <dbReference type="PROSITE" id="PS50995"/>
    </source>
</evidence>
<dbReference type="Gene3D" id="1.10.10.10">
    <property type="entry name" value="Winged helix-like DNA-binding domain superfamily/Winged helix DNA-binding domain"/>
    <property type="match status" value="1"/>
</dbReference>
<dbReference type="Pfam" id="PF13412">
    <property type="entry name" value="HTH_24"/>
    <property type="match status" value="1"/>
</dbReference>
<reference evidence="6 7" key="1">
    <citation type="submission" date="2019-07" db="EMBL/GenBank/DDBJ databases">
        <title>Genome sequencing of lignin-degrading bacterial isolates.</title>
        <authorList>
            <person name="Gladden J."/>
        </authorList>
    </citation>
    <scope>NUCLEOTIDE SEQUENCE [LARGE SCALE GENOMIC DNA]</scope>
    <source>
        <strain evidence="6 7">J19</strain>
    </source>
</reference>
<accession>A0A562D3Y7</accession>
<dbReference type="Pfam" id="PF01037">
    <property type="entry name" value="AsnC_trans_reg"/>
    <property type="match status" value="1"/>
</dbReference>
<evidence type="ECO:0000256" key="3">
    <source>
        <dbReference type="ARBA" id="ARBA00023163"/>
    </source>
</evidence>
<dbReference type="CDD" id="cd00090">
    <property type="entry name" value="HTH_ARSR"/>
    <property type="match status" value="1"/>
</dbReference>
<comment type="caution">
    <text evidence="6">The sequence shown here is derived from an EMBL/GenBank/DDBJ whole genome shotgun (WGS) entry which is preliminary data.</text>
</comment>
<dbReference type="InterPro" id="IPR019887">
    <property type="entry name" value="Tscrpt_reg_AsnC/Lrp_C"/>
</dbReference>
<dbReference type="SMART" id="SM00344">
    <property type="entry name" value="HTH_ASNC"/>
    <property type="match status" value="1"/>
</dbReference>
<name>A0A562D3Y7_9GAMM</name>
<dbReference type="InterPro" id="IPR036388">
    <property type="entry name" value="WH-like_DNA-bd_sf"/>
</dbReference>
<dbReference type="PROSITE" id="PS50995">
    <property type="entry name" value="HTH_MARR_2"/>
    <property type="match status" value="1"/>
</dbReference>
<dbReference type="InterPro" id="IPR000524">
    <property type="entry name" value="Tscrpt_reg_HTH_GntR"/>
</dbReference>
<dbReference type="PROSITE" id="PS50956">
    <property type="entry name" value="HTH_ASNC_2"/>
    <property type="match status" value="1"/>
</dbReference>
<dbReference type="OrthoDB" id="5476at2"/>
<dbReference type="GO" id="GO:0043200">
    <property type="term" value="P:response to amino acid"/>
    <property type="evidence" value="ECO:0007669"/>
    <property type="project" value="TreeGrafter"/>
</dbReference>
<dbReference type="InterPro" id="IPR011991">
    <property type="entry name" value="ArsR-like_HTH"/>
</dbReference>
<feature type="domain" description="HTH marR-type" evidence="5">
    <location>
        <begin position="1"/>
        <end position="124"/>
    </location>
</feature>
<evidence type="ECO:0000313" key="6">
    <source>
        <dbReference type="EMBL" id="TWH04288.1"/>
    </source>
</evidence>
<dbReference type="InterPro" id="IPR011008">
    <property type="entry name" value="Dimeric_a/b-barrel"/>
</dbReference>
<dbReference type="GO" id="GO:0003700">
    <property type="term" value="F:DNA-binding transcription factor activity"/>
    <property type="evidence" value="ECO:0007669"/>
    <property type="project" value="InterPro"/>
</dbReference>
<dbReference type="RefSeq" id="WP_019398388.1">
    <property type="nucleotide sequence ID" value="NZ_VLJS01000103.1"/>
</dbReference>
<protein>
    <submittedName>
        <fullName evidence="6">DNA-binding Lrp family transcriptional regulator</fullName>
    </submittedName>
</protein>
<evidence type="ECO:0000256" key="1">
    <source>
        <dbReference type="ARBA" id="ARBA00023015"/>
    </source>
</evidence>
<dbReference type="PRINTS" id="PR00035">
    <property type="entry name" value="HTHGNTR"/>
</dbReference>
<dbReference type="SUPFAM" id="SSF54909">
    <property type="entry name" value="Dimeric alpha+beta barrel"/>
    <property type="match status" value="1"/>
</dbReference>
<dbReference type="SUPFAM" id="SSF46785">
    <property type="entry name" value="Winged helix' DNA-binding domain"/>
    <property type="match status" value="1"/>
</dbReference>
<dbReference type="PRINTS" id="PR00033">
    <property type="entry name" value="HTHASNC"/>
</dbReference>
<proteinExistence type="predicted"/>
<feature type="domain" description="HTH asnC-type" evidence="4">
    <location>
        <begin position="3"/>
        <end position="61"/>
    </location>
</feature>
<dbReference type="InterPro" id="IPR019888">
    <property type="entry name" value="Tscrpt_reg_AsnC-like"/>
</dbReference>
<dbReference type="InterPro" id="IPR036390">
    <property type="entry name" value="WH_DNA-bd_sf"/>
</dbReference>
<keyword evidence="2 6" id="KW-0238">DNA-binding</keyword>